<dbReference type="EMBL" id="QXFZ01000788">
    <property type="protein sequence ID" value="KAE9104777.1"/>
    <property type="molecule type" value="Genomic_DNA"/>
</dbReference>
<evidence type="ECO:0000313" key="12">
    <source>
        <dbReference type="Proteomes" id="UP000429523"/>
    </source>
</evidence>
<dbReference type="AlphaFoldDB" id="A0A6A3U555"/>
<dbReference type="EMBL" id="QXGF01000833">
    <property type="protein sequence ID" value="KAE8935138.1"/>
    <property type="molecule type" value="Genomic_DNA"/>
</dbReference>
<dbReference type="EMBL" id="QXGA01000724">
    <property type="protein sequence ID" value="KAE9142199.1"/>
    <property type="molecule type" value="Genomic_DNA"/>
</dbReference>
<gene>
    <name evidence="10" type="ORF">PF001_g13010</name>
    <name evidence="9" type="ORF">PF002_g14676</name>
    <name evidence="8" type="ORF">PF005_g13617</name>
    <name evidence="7" type="ORF">PF006_g12684</name>
    <name evidence="6" type="ORF">PF007_g13943</name>
    <name evidence="11" type="ORF">PF008_g12917</name>
    <name evidence="4" type="ORF">PF009_g14907</name>
    <name evidence="5" type="ORF">PF010_g13269</name>
</gene>
<evidence type="ECO:0000313" key="14">
    <source>
        <dbReference type="Proteomes" id="UP000437068"/>
    </source>
</evidence>
<evidence type="ECO:0000259" key="3">
    <source>
        <dbReference type="PROSITE" id="PS51253"/>
    </source>
</evidence>
<reference evidence="12 13" key="1">
    <citation type="submission" date="2018-08" db="EMBL/GenBank/DDBJ databases">
        <title>Genomic investigation of the strawberry pathogen Phytophthora fragariae indicates pathogenicity is determined by transcriptional variation in three key races.</title>
        <authorList>
            <person name="Adams T.M."/>
            <person name="Armitage A.D."/>
            <person name="Sobczyk M.K."/>
            <person name="Bates H.J."/>
            <person name="Dunwell J.M."/>
            <person name="Nellist C.F."/>
            <person name="Harrison R.J."/>
        </authorList>
    </citation>
    <scope>NUCLEOTIDE SEQUENCE [LARGE SCALE GENOMIC DNA]</scope>
    <source>
        <strain evidence="10 14">A4</strain>
        <strain evidence="9 15">BC-1</strain>
        <strain evidence="8 13">NOV-27</strain>
        <strain evidence="7 16">NOV-5</strain>
        <strain evidence="6 17">NOV-71</strain>
        <strain evidence="11 18">NOV-77</strain>
        <strain evidence="4 12">NOV-9</strain>
        <strain evidence="5 19">ONT-3</strain>
    </source>
</reference>
<evidence type="ECO:0000313" key="10">
    <source>
        <dbReference type="EMBL" id="KAE9304568.1"/>
    </source>
</evidence>
<dbReference type="Proteomes" id="UP000488956">
    <property type="component" value="Unassembled WGS sequence"/>
</dbReference>
<evidence type="ECO:0000313" key="16">
    <source>
        <dbReference type="Proteomes" id="UP000440732"/>
    </source>
</evidence>
<dbReference type="GO" id="GO:0003677">
    <property type="term" value="F:DNA binding"/>
    <property type="evidence" value="ECO:0007669"/>
    <property type="project" value="UniProtKB-KW"/>
</dbReference>
<dbReference type="Proteomes" id="UP000437068">
    <property type="component" value="Unassembled WGS sequence"/>
</dbReference>
<proteinExistence type="predicted"/>
<evidence type="ECO:0000313" key="17">
    <source>
        <dbReference type="Proteomes" id="UP000441208"/>
    </source>
</evidence>
<evidence type="ECO:0000313" key="4">
    <source>
        <dbReference type="EMBL" id="KAE8935138.1"/>
    </source>
</evidence>
<keyword evidence="1" id="KW-0238">DNA-binding</keyword>
<feature type="compositionally biased region" description="Low complexity" evidence="2">
    <location>
        <begin position="207"/>
        <end position="218"/>
    </location>
</feature>
<evidence type="ECO:0000313" key="9">
    <source>
        <dbReference type="EMBL" id="KAE9224529.1"/>
    </source>
</evidence>
<evidence type="ECO:0000313" key="13">
    <source>
        <dbReference type="Proteomes" id="UP000433483"/>
    </source>
</evidence>
<dbReference type="Proteomes" id="UP000441208">
    <property type="component" value="Unassembled WGS sequence"/>
</dbReference>
<evidence type="ECO:0000256" key="1">
    <source>
        <dbReference type="ARBA" id="ARBA00023125"/>
    </source>
</evidence>
<evidence type="ECO:0000313" key="8">
    <source>
        <dbReference type="EMBL" id="KAE9204922.1"/>
    </source>
</evidence>
<evidence type="ECO:0000313" key="15">
    <source>
        <dbReference type="Proteomes" id="UP000440367"/>
    </source>
</evidence>
<dbReference type="Proteomes" id="UP000486351">
    <property type="component" value="Unassembled WGS sequence"/>
</dbReference>
<sequence length="235" mass="26006">MARGKVTLTAEQKLAIVRQSDRQPGWKQTQLGQWAAETFQLSVVPSQPTISIVLRQAGKPVKPRARKEAAGPRRLKPKLKAKPKPKVVRCPQVESALVRWLDAQIEKDAAVSVTAVRTQARELVDKLKVEVDGFVVSDAWVDTFVRRHILNCPFGQSDSDAETDEEDARVAVKRPAKSGRTQADVDVGMKAGKTSRRVVKPKKESRTPAPAKATCPPAGKRKRESEHEKQAKARK</sequence>
<dbReference type="InterPro" id="IPR009057">
    <property type="entry name" value="Homeodomain-like_sf"/>
</dbReference>
<organism evidence="7 16">
    <name type="scientific">Phytophthora fragariae</name>
    <dbReference type="NCBI Taxonomy" id="53985"/>
    <lineage>
        <taxon>Eukaryota</taxon>
        <taxon>Sar</taxon>
        <taxon>Stramenopiles</taxon>
        <taxon>Oomycota</taxon>
        <taxon>Peronosporomycetes</taxon>
        <taxon>Peronosporales</taxon>
        <taxon>Peronosporaceae</taxon>
        <taxon>Phytophthora</taxon>
    </lineage>
</organism>
<dbReference type="Proteomes" id="UP000433483">
    <property type="component" value="Unassembled WGS sequence"/>
</dbReference>
<feature type="compositionally biased region" description="Basic and acidic residues" evidence="2">
    <location>
        <begin position="223"/>
        <end position="235"/>
    </location>
</feature>
<dbReference type="EMBL" id="QXGE01000746">
    <property type="protein sequence ID" value="KAE9304568.1"/>
    <property type="molecule type" value="Genomic_DNA"/>
</dbReference>
<evidence type="ECO:0000256" key="2">
    <source>
        <dbReference type="SAM" id="MobiDB-lite"/>
    </source>
</evidence>
<dbReference type="Proteomes" id="UP000429523">
    <property type="component" value="Unassembled WGS sequence"/>
</dbReference>
<dbReference type="PROSITE" id="PS51253">
    <property type="entry name" value="HTH_CENPB"/>
    <property type="match status" value="1"/>
</dbReference>
<evidence type="ECO:0000313" key="11">
    <source>
        <dbReference type="EMBL" id="KAE9336658.1"/>
    </source>
</evidence>
<dbReference type="OrthoDB" id="162969at2759"/>
<dbReference type="SUPFAM" id="SSF46689">
    <property type="entry name" value="Homeodomain-like"/>
    <property type="match status" value="1"/>
</dbReference>
<keyword evidence="13" id="KW-1185">Reference proteome</keyword>
<dbReference type="EMBL" id="QXFX01000772">
    <property type="protein sequence ID" value="KAE9104755.1"/>
    <property type="molecule type" value="Genomic_DNA"/>
</dbReference>
<dbReference type="EMBL" id="QXFY01000742">
    <property type="protein sequence ID" value="KAE9336658.1"/>
    <property type="molecule type" value="Genomic_DNA"/>
</dbReference>
<dbReference type="EMBL" id="QXGB01000763">
    <property type="protein sequence ID" value="KAE9204922.1"/>
    <property type="molecule type" value="Genomic_DNA"/>
</dbReference>
<dbReference type="Proteomes" id="UP000440732">
    <property type="component" value="Unassembled WGS sequence"/>
</dbReference>
<feature type="domain" description="HTH CENPB-type" evidence="3">
    <location>
        <begin position="81"/>
        <end position="154"/>
    </location>
</feature>
<dbReference type="Pfam" id="PF03221">
    <property type="entry name" value="HTH_Tnp_Tc5"/>
    <property type="match status" value="1"/>
</dbReference>
<protein>
    <recommendedName>
        <fullName evidence="3">HTH CENPB-type domain-containing protein</fullName>
    </recommendedName>
</protein>
<dbReference type="InterPro" id="IPR006600">
    <property type="entry name" value="HTH_CenpB_DNA-bd_dom"/>
</dbReference>
<feature type="region of interest" description="Disordered" evidence="2">
    <location>
        <begin position="155"/>
        <end position="235"/>
    </location>
</feature>
<evidence type="ECO:0000313" key="6">
    <source>
        <dbReference type="EMBL" id="KAE9104777.1"/>
    </source>
</evidence>
<evidence type="ECO:0000313" key="5">
    <source>
        <dbReference type="EMBL" id="KAE9104755.1"/>
    </source>
</evidence>
<comment type="caution">
    <text evidence="7">The sequence shown here is derived from an EMBL/GenBank/DDBJ whole genome shotgun (WGS) entry which is preliminary data.</text>
</comment>
<evidence type="ECO:0000313" key="19">
    <source>
        <dbReference type="Proteomes" id="UP000488956"/>
    </source>
</evidence>
<evidence type="ECO:0000313" key="18">
    <source>
        <dbReference type="Proteomes" id="UP000486351"/>
    </source>
</evidence>
<accession>A0A6A3U555</accession>
<evidence type="ECO:0000313" key="7">
    <source>
        <dbReference type="EMBL" id="KAE9142199.1"/>
    </source>
</evidence>
<dbReference type="EMBL" id="QXGD01000790">
    <property type="protein sequence ID" value="KAE9224529.1"/>
    <property type="molecule type" value="Genomic_DNA"/>
</dbReference>
<name>A0A6A3U555_9STRA</name>
<dbReference type="Proteomes" id="UP000440367">
    <property type="component" value="Unassembled WGS sequence"/>
</dbReference>
<dbReference type="Gene3D" id="1.10.10.60">
    <property type="entry name" value="Homeodomain-like"/>
    <property type="match status" value="2"/>
</dbReference>